<dbReference type="GO" id="GO:0003700">
    <property type="term" value="F:DNA-binding transcription factor activity"/>
    <property type="evidence" value="ECO:0007669"/>
    <property type="project" value="InterPro"/>
</dbReference>
<dbReference type="InterPro" id="IPR036388">
    <property type="entry name" value="WH-like_DNA-bd_sf"/>
</dbReference>
<dbReference type="PROSITE" id="PS50995">
    <property type="entry name" value="HTH_MARR_2"/>
    <property type="match status" value="1"/>
</dbReference>
<keyword evidence="3" id="KW-1185">Reference proteome</keyword>
<dbReference type="InterPro" id="IPR000835">
    <property type="entry name" value="HTH_MarR-typ"/>
</dbReference>
<dbReference type="PANTHER" id="PTHR33164:SF95">
    <property type="entry name" value="TRANSCRIPTIONAL REGULATOR"/>
    <property type="match status" value="1"/>
</dbReference>
<evidence type="ECO:0000313" key="2">
    <source>
        <dbReference type="EMBL" id="OWU72339.1"/>
    </source>
</evidence>
<protein>
    <recommendedName>
        <fullName evidence="1">HTH marR-type domain-containing protein</fullName>
    </recommendedName>
</protein>
<dbReference type="InterPro" id="IPR036390">
    <property type="entry name" value="WH_DNA-bd_sf"/>
</dbReference>
<dbReference type="PRINTS" id="PR00598">
    <property type="entry name" value="HTHMARR"/>
</dbReference>
<dbReference type="AlphaFoldDB" id="A0A225NFX1"/>
<organism evidence="2 3">
    <name type="scientific">Marinibacterium profundimaris</name>
    <dbReference type="NCBI Taxonomy" id="1679460"/>
    <lineage>
        <taxon>Bacteria</taxon>
        <taxon>Pseudomonadati</taxon>
        <taxon>Pseudomonadota</taxon>
        <taxon>Alphaproteobacteria</taxon>
        <taxon>Rhodobacterales</taxon>
        <taxon>Paracoccaceae</taxon>
        <taxon>Marinibacterium</taxon>
    </lineage>
</organism>
<reference evidence="2 3" key="1">
    <citation type="submission" date="2013-04" db="EMBL/GenBank/DDBJ databases">
        <title>Oceanicola sp. 22II1-22F33 Genome Sequencing.</title>
        <authorList>
            <person name="Lai Q."/>
            <person name="Li G."/>
            <person name="Shao Z."/>
        </authorList>
    </citation>
    <scope>NUCLEOTIDE SEQUENCE [LARGE SCALE GENOMIC DNA]</scope>
    <source>
        <strain evidence="2 3">22II1-22F33</strain>
    </source>
</reference>
<evidence type="ECO:0000313" key="3">
    <source>
        <dbReference type="Proteomes" id="UP000215377"/>
    </source>
</evidence>
<comment type="caution">
    <text evidence="2">The sequence shown here is derived from an EMBL/GenBank/DDBJ whole genome shotgun (WGS) entry which is preliminary data.</text>
</comment>
<gene>
    <name evidence="2" type="ORF">ATO3_17380</name>
</gene>
<dbReference type="SMART" id="SM00347">
    <property type="entry name" value="HTH_MARR"/>
    <property type="match status" value="1"/>
</dbReference>
<dbReference type="Pfam" id="PF01047">
    <property type="entry name" value="MarR"/>
    <property type="match status" value="1"/>
</dbReference>
<dbReference type="Proteomes" id="UP000215377">
    <property type="component" value="Unassembled WGS sequence"/>
</dbReference>
<dbReference type="GO" id="GO:0006950">
    <property type="term" value="P:response to stress"/>
    <property type="evidence" value="ECO:0007669"/>
    <property type="project" value="TreeGrafter"/>
</dbReference>
<accession>A0A225NFX1</accession>
<evidence type="ECO:0000259" key="1">
    <source>
        <dbReference type="PROSITE" id="PS50995"/>
    </source>
</evidence>
<dbReference type="EMBL" id="AQQR01000007">
    <property type="protein sequence ID" value="OWU72339.1"/>
    <property type="molecule type" value="Genomic_DNA"/>
</dbReference>
<name>A0A225NFX1_9RHOB</name>
<feature type="domain" description="HTH marR-type" evidence="1">
    <location>
        <begin position="8"/>
        <end position="139"/>
    </location>
</feature>
<dbReference type="PANTHER" id="PTHR33164">
    <property type="entry name" value="TRANSCRIPTIONAL REGULATOR, MARR FAMILY"/>
    <property type="match status" value="1"/>
</dbReference>
<sequence>MYALHVMPGHLIRRLNQISMAIFNDRITEMGLDLTSVQFCALIMLSERPGIDQATLAGLIAYDRATIGGVLDRLDAKGLISRQIHPRDRRARMLKLTPAGDALLAVVLPEVQALQHDILAGLPPEDRSEFLRLLQVLTDAGNELSRAPLVLPESR</sequence>
<proteinExistence type="predicted"/>
<dbReference type="Gene3D" id="1.10.10.10">
    <property type="entry name" value="Winged helix-like DNA-binding domain superfamily/Winged helix DNA-binding domain"/>
    <property type="match status" value="1"/>
</dbReference>
<dbReference type="SUPFAM" id="SSF46785">
    <property type="entry name" value="Winged helix' DNA-binding domain"/>
    <property type="match status" value="1"/>
</dbReference>
<dbReference type="InterPro" id="IPR039422">
    <property type="entry name" value="MarR/SlyA-like"/>
</dbReference>